<evidence type="ECO:0000313" key="2">
    <source>
        <dbReference type="EMBL" id="ATQ42849.1"/>
    </source>
</evidence>
<evidence type="ECO:0000313" key="3">
    <source>
        <dbReference type="Proteomes" id="UP000228945"/>
    </source>
</evidence>
<dbReference type="KEGG" id="cmb:CSW64_10720"/>
<proteinExistence type="predicted"/>
<keyword evidence="3" id="KW-1185">Reference proteome</keyword>
<dbReference type="Proteomes" id="UP000228945">
    <property type="component" value="Chromosome"/>
</dbReference>
<dbReference type="PROSITE" id="PS51257">
    <property type="entry name" value="PROKAR_LIPOPROTEIN"/>
    <property type="match status" value="1"/>
</dbReference>
<feature type="chain" id="PRO_5013723120" description="Kazal domain-containing protein" evidence="1">
    <location>
        <begin position="18"/>
        <end position="118"/>
    </location>
</feature>
<keyword evidence="1" id="KW-0732">Signal</keyword>
<protein>
    <recommendedName>
        <fullName evidence="4">Kazal domain-containing protein</fullName>
    </recommendedName>
</protein>
<reference evidence="2 3" key="1">
    <citation type="submission" date="2017-10" db="EMBL/GenBank/DDBJ databases">
        <title>Genome sequence of Caulobacter mirabilis FWC38.</title>
        <authorList>
            <person name="Fiebig A."/>
            <person name="Crosson S."/>
        </authorList>
    </citation>
    <scope>NUCLEOTIDE SEQUENCE [LARGE SCALE GENOMIC DNA]</scope>
    <source>
        <strain evidence="2 3">FWC 38</strain>
    </source>
</reference>
<evidence type="ECO:0008006" key="4">
    <source>
        <dbReference type="Google" id="ProtNLM"/>
    </source>
</evidence>
<dbReference type="RefSeq" id="WP_099622102.1">
    <property type="nucleotide sequence ID" value="NZ_CP024201.1"/>
</dbReference>
<name>A0A2D2AXV3_9CAUL</name>
<gene>
    <name evidence="2" type="ORF">CSW64_10720</name>
</gene>
<dbReference type="AlphaFoldDB" id="A0A2D2AXV3"/>
<accession>A0A2D2AXV3</accession>
<dbReference type="OrthoDB" id="8592692at2"/>
<organism evidence="2 3">
    <name type="scientific">Caulobacter mirabilis</name>
    <dbReference type="NCBI Taxonomy" id="69666"/>
    <lineage>
        <taxon>Bacteria</taxon>
        <taxon>Pseudomonadati</taxon>
        <taxon>Pseudomonadota</taxon>
        <taxon>Alphaproteobacteria</taxon>
        <taxon>Caulobacterales</taxon>
        <taxon>Caulobacteraceae</taxon>
        <taxon>Caulobacter</taxon>
    </lineage>
</organism>
<feature type="signal peptide" evidence="1">
    <location>
        <begin position="1"/>
        <end position="17"/>
    </location>
</feature>
<evidence type="ECO:0000256" key="1">
    <source>
        <dbReference type="SAM" id="SignalP"/>
    </source>
</evidence>
<dbReference type="EMBL" id="CP024201">
    <property type="protein sequence ID" value="ATQ42849.1"/>
    <property type="molecule type" value="Genomic_DNA"/>
</dbReference>
<sequence>MRALAALAAVLALAACAPTVRDGSTGLDPTVDAAACKANGGTVKPVCRMQRPACIFTYKDAGKACTDSDQCEGRCIAADGAMPADGVAAAGICEADNDLCGCSTEILGGKAQPGRCVD</sequence>